<dbReference type="EMBL" id="JWZT01001610">
    <property type="protein sequence ID" value="KII71843.1"/>
    <property type="molecule type" value="Genomic_DNA"/>
</dbReference>
<evidence type="ECO:0000313" key="2">
    <source>
        <dbReference type="Proteomes" id="UP000031668"/>
    </source>
</evidence>
<organism evidence="1 2">
    <name type="scientific">Thelohanellus kitauei</name>
    <name type="common">Myxosporean</name>
    <dbReference type="NCBI Taxonomy" id="669202"/>
    <lineage>
        <taxon>Eukaryota</taxon>
        <taxon>Metazoa</taxon>
        <taxon>Cnidaria</taxon>
        <taxon>Myxozoa</taxon>
        <taxon>Myxosporea</taxon>
        <taxon>Bivalvulida</taxon>
        <taxon>Platysporina</taxon>
        <taxon>Myxobolidae</taxon>
        <taxon>Thelohanellus</taxon>
    </lineage>
</organism>
<proteinExistence type="predicted"/>
<sequence>MDVSFDLKKYSGNNRREYCTATRLALCIRYLKNLKTLLLCRLEAKPKPGMVVLSPAKYPPGPISLRVTLRTIRLVCVPYASIGSLDGLTEITAGRFRTGQPD</sequence>
<reference evidence="1 2" key="1">
    <citation type="journal article" date="2014" name="Genome Biol. Evol.">
        <title>The genome of the myxosporean Thelohanellus kitauei shows adaptations to nutrient acquisition within its fish host.</title>
        <authorList>
            <person name="Yang Y."/>
            <person name="Xiong J."/>
            <person name="Zhou Z."/>
            <person name="Huo F."/>
            <person name="Miao W."/>
            <person name="Ran C."/>
            <person name="Liu Y."/>
            <person name="Zhang J."/>
            <person name="Feng J."/>
            <person name="Wang M."/>
            <person name="Wang M."/>
            <person name="Wang L."/>
            <person name="Yao B."/>
        </authorList>
    </citation>
    <scope>NUCLEOTIDE SEQUENCE [LARGE SCALE GENOMIC DNA]</scope>
    <source>
        <strain evidence="1">Wuqing</strain>
    </source>
</reference>
<name>A0A0C2JR13_THEKT</name>
<protein>
    <submittedName>
        <fullName evidence="1">Uncharacterized protein</fullName>
    </submittedName>
</protein>
<dbReference type="AlphaFoldDB" id="A0A0C2JR13"/>
<gene>
    <name evidence="1" type="ORF">RF11_01388</name>
</gene>
<keyword evidence="2" id="KW-1185">Reference proteome</keyword>
<comment type="caution">
    <text evidence="1">The sequence shown here is derived from an EMBL/GenBank/DDBJ whole genome shotgun (WGS) entry which is preliminary data.</text>
</comment>
<accession>A0A0C2JR13</accession>
<evidence type="ECO:0000313" key="1">
    <source>
        <dbReference type="EMBL" id="KII71843.1"/>
    </source>
</evidence>
<dbReference type="Proteomes" id="UP000031668">
    <property type="component" value="Unassembled WGS sequence"/>
</dbReference>